<accession>A0A7C4W7H2</accession>
<dbReference type="EMBL" id="DSUH01000345">
    <property type="protein sequence ID" value="HGU34137.1"/>
    <property type="molecule type" value="Genomic_DNA"/>
</dbReference>
<proteinExistence type="predicted"/>
<organism evidence="1">
    <name type="scientific">Desulfatirhabdium butyrativorans</name>
    <dbReference type="NCBI Taxonomy" id="340467"/>
    <lineage>
        <taxon>Bacteria</taxon>
        <taxon>Pseudomonadati</taxon>
        <taxon>Thermodesulfobacteriota</taxon>
        <taxon>Desulfobacteria</taxon>
        <taxon>Desulfobacterales</taxon>
        <taxon>Desulfatirhabdiaceae</taxon>
        <taxon>Desulfatirhabdium</taxon>
    </lineage>
</organism>
<gene>
    <name evidence="1" type="ORF">ENS29_15020</name>
</gene>
<protein>
    <recommendedName>
        <fullName evidence="2">DUF4276 family protein</fullName>
    </recommendedName>
</protein>
<name>A0A7C4W7H2_9BACT</name>
<evidence type="ECO:0000313" key="1">
    <source>
        <dbReference type="EMBL" id="HGU34137.1"/>
    </source>
</evidence>
<sequence length="170" mass="20217">MSVNRYRPHLVVVMEDDSYRQLVNGAKLYARFSHNHIDARKLLGGWTKVLDGIDEEGELLKELRRFTHMHLLLLIDFDNQYDRRYEIFRERCQKADCYNRSFLLGIDHDQAEDLKHTQRNSFESLGKELVEGCLDPECPNSAWNEEHLRCNQTEIERMKKAGLFEWLFLA</sequence>
<dbReference type="AlphaFoldDB" id="A0A7C4W7H2"/>
<comment type="caution">
    <text evidence="1">The sequence shown here is derived from an EMBL/GenBank/DDBJ whole genome shotgun (WGS) entry which is preliminary data.</text>
</comment>
<reference evidence="1" key="1">
    <citation type="journal article" date="2020" name="mSystems">
        <title>Genome- and Community-Level Interaction Insights into Carbon Utilization and Element Cycling Functions of Hydrothermarchaeota in Hydrothermal Sediment.</title>
        <authorList>
            <person name="Zhou Z."/>
            <person name="Liu Y."/>
            <person name="Xu W."/>
            <person name="Pan J."/>
            <person name="Luo Z.H."/>
            <person name="Li M."/>
        </authorList>
    </citation>
    <scope>NUCLEOTIDE SEQUENCE [LARGE SCALE GENOMIC DNA]</scope>
    <source>
        <strain evidence="1">SpSt-477</strain>
    </source>
</reference>
<evidence type="ECO:0008006" key="2">
    <source>
        <dbReference type="Google" id="ProtNLM"/>
    </source>
</evidence>